<dbReference type="PANTHER" id="PTHR47787:SF1">
    <property type="entry name" value="CENTROMERE-BINDING PROTEIN 1"/>
    <property type="match status" value="1"/>
</dbReference>
<protein>
    <submittedName>
        <fullName evidence="4">Basic helix-loop-helix protein</fullName>
    </submittedName>
</protein>
<dbReference type="PANTHER" id="PTHR47787">
    <property type="entry name" value="CENTROMERE-BINDING PROTEIN 1"/>
    <property type="match status" value="1"/>
</dbReference>
<dbReference type="STRING" id="105984.A0A427YA70"/>
<dbReference type="GO" id="GO:0046983">
    <property type="term" value="F:protein dimerization activity"/>
    <property type="evidence" value="ECO:0007669"/>
    <property type="project" value="InterPro"/>
</dbReference>
<dbReference type="GO" id="GO:0005634">
    <property type="term" value="C:nucleus"/>
    <property type="evidence" value="ECO:0007669"/>
    <property type="project" value="TreeGrafter"/>
</dbReference>
<feature type="domain" description="BHLH" evidence="3">
    <location>
        <begin position="188"/>
        <end position="238"/>
    </location>
</feature>
<gene>
    <name evidence="4" type="primary">CBF1</name>
    <name evidence="4" type="ORF">EHS24_000511</name>
</gene>
<feature type="compositionally biased region" description="Polar residues" evidence="2">
    <location>
        <begin position="45"/>
        <end position="55"/>
    </location>
</feature>
<dbReference type="GO" id="GO:0003700">
    <property type="term" value="F:DNA-binding transcription factor activity"/>
    <property type="evidence" value="ECO:0007669"/>
    <property type="project" value="TreeGrafter"/>
</dbReference>
<organism evidence="4 5">
    <name type="scientific">Apiotrichum porosum</name>
    <dbReference type="NCBI Taxonomy" id="105984"/>
    <lineage>
        <taxon>Eukaryota</taxon>
        <taxon>Fungi</taxon>
        <taxon>Dikarya</taxon>
        <taxon>Basidiomycota</taxon>
        <taxon>Agaricomycotina</taxon>
        <taxon>Tremellomycetes</taxon>
        <taxon>Trichosporonales</taxon>
        <taxon>Trichosporonaceae</taxon>
        <taxon>Apiotrichum</taxon>
    </lineage>
</organism>
<feature type="coiled-coil region" evidence="1">
    <location>
        <begin position="249"/>
        <end position="311"/>
    </location>
</feature>
<dbReference type="SUPFAM" id="SSF47459">
    <property type="entry name" value="HLH, helix-loop-helix DNA-binding domain"/>
    <property type="match status" value="1"/>
</dbReference>
<dbReference type="GeneID" id="39585054"/>
<dbReference type="OrthoDB" id="71302at2759"/>
<evidence type="ECO:0000256" key="1">
    <source>
        <dbReference type="SAM" id="Coils"/>
    </source>
</evidence>
<comment type="caution">
    <text evidence="4">The sequence shown here is derived from an EMBL/GenBank/DDBJ whole genome shotgun (WGS) entry which is preliminary data.</text>
</comment>
<evidence type="ECO:0000259" key="3">
    <source>
        <dbReference type="PROSITE" id="PS50888"/>
    </source>
</evidence>
<dbReference type="InterPro" id="IPR011598">
    <property type="entry name" value="bHLH_dom"/>
</dbReference>
<feature type="region of interest" description="Disordered" evidence="2">
    <location>
        <begin position="1"/>
        <end position="55"/>
    </location>
</feature>
<reference evidence="4 5" key="1">
    <citation type="submission" date="2018-11" db="EMBL/GenBank/DDBJ databases">
        <title>Genome sequence of Apiotrichum porosum DSM 27194.</title>
        <authorList>
            <person name="Aliyu H."/>
            <person name="Gorte O."/>
            <person name="Ochsenreither K."/>
        </authorList>
    </citation>
    <scope>NUCLEOTIDE SEQUENCE [LARGE SCALE GENOMIC DNA]</scope>
    <source>
        <strain evidence="4 5">DSM 27194</strain>
    </source>
</reference>
<keyword evidence="5" id="KW-1185">Reference proteome</keyword>
<dbReference type="Pfam" id="PF00010">
    <property type="entry name" value="HLH"/>
    <property type="match status" value="1"/>
</dbReference>
<evidence type="ECO:0000313" key="5">
    <source>
        <dbReference type="Proteomes" id="UP000279236"/>
    </source>
</evidence>
<accession>A0A427YA70</accession>
<dbReference type="Proteomes" id="UP000279236">
    <property type="component" value="Unassembled WGS sequence"/>
</dbReference>
<dbReference type="PROSITE" id="PS50888">
    <property type="entry name" value="BHLH"/>
    <property type="match status" value="1"/>
</dbReference>
<dbReference type="RefSeq" id="XP_028480196.1">
    <property type="nucleotide sequence ID" value="XM_028616339.1"/>
</dbReference>
<dbReference type="AlphaFoldDB" id="A0A427YA70"/>
<evidence type="ECO:0000256" key="2">
    <source>
        <dbReference type="SAM" id="MobiDB-lite"/>
    </source>
</evidence>
<feature type="region of interest" description="Disordered" evidence="2">
    <location>
        <begin position="175"/>
        <end position="199"/>
    </location>
</feature>
<feature type="compositionally biased region" description="Basic and acidic residues" evidence="2">
    <location>
        <begin position="184"/>
        <end position="199"/>
    </location>
</feature>
<dbReference type="Gene3D" id="4.10.280.10">
    <property type="entry name" value="Helix-loop-helix DNA-binding domain"/>
    <property type="match status" value="1"/>
</dbReference>
<proteinExistence type="predicted"/>
<evidence type="ECO:0000313" key="4">
    <source>
        <dbReference type="EMBL" id="RSH87988.1"/>
    </source>
</evidence>
<dbReference type="InterPro" id="IPR036638">
    <property type="entry name" value="HLH_DNA-bd_sf"/>
</dbReference>
<sequence>MSLARSGSAPRDGSSGSAGGHSRPSSAEPSDPLFANLDPSLHPATLNSVSSDSQNPLTSFAQHVLDDGRNELFGGLNVGGDDGSLLMGEARLDTLLEAAHKSERELEESAAAAAAAAAADNDHGDFTFENSAHNLSNEPADAAMSEDNSDQNGMRMGRTIGRAKRRREDEDIVVGPVENGDPIDPIKMKKDSHKEVERRRRENINEGINEIARLIPGGMDKIGKGQLLRRAAEYITELSNRMGLVDEEILGKEREKNEVQEQLAEANARLEEERERSIKFESSWQKAADQLATQQFELQRIKGELEDAKKQLADKE</sequence>
<dbReference type="EMBL" id="RSCE01000001">
    <property type="protein sequence ID" value="RSH87988.1"/>
    <property type="molecule type" value="Genomic_DNA"/>
</dbReference>
<keyword evidence="1" id="KW-0175">Coiled coil</keyword>
<name>A0A427YA70_9TREE</name>
<dbReference type="SMART" id="SM00353">
    <property type="entry name" value="HLH"/>
    <property type="match status" value="1"/>
</dbReference>